<feature type="chain" id="PRO_5004589942" description="RelA/SpoT domain-containing protein" evidence="1">
    <location>
        <begin position="20"/>
        <end position="282"/>
    </location>
</feature>
<evidence type="ECO:0000313" key="4">
    <source>
        <dbReference type="Proteomes" id="UP000014500"/>
    </source>
</evidence>
<sequence length="282" mass="33156">MHSFISLVITVIELTVSTAHDEFGGHSREFRSIHEPLDWDLMATNHRHIRSVIRPDNSSFSTPDAKISEFIYSHREAKELLVNNMEQLLNDSWVYMSIRIKSFRSLKEKLARKNYTLTQIRDTIGLRLTLQTTSEVKKVKQLLDTNSTNKDFTIHEIRCYGICDMDMKYTSNGYRRVHLLVKITKFDKWAEIQIGTPFCNAWADWTHDLFYKGKFSNQNETISHEYAVRVADYFYKLDLMRDGMVSCPNRLAEANAMEELGIEAYEELYKPKSLCFYWTDIF</sequence>
<reference evidence="3" key="2">
    <citation type="submission" date="2015-02" db="UniProtKB">
        <authorList>
            <consortium name="EnsemblMetazoa"/>
        </authorList>
    </citation>
    <scope>IDENTIFICATION</scope>
</reference>
<dbReference type="HOGENOM" id="CLU_988936_0_0_1"/>
<name>T1IUF0_STRMM</name>
<evidence type="ECO:0000256" key="1">
    <source>
        <dbReference type="SAM" id="SignalP"/>
    </source>
</evidence>
<dbReference type="Proteomes" id="UP000014500">
    <property type="component" value="Unassembled WGS sequence"/>
</dbReference>
<dbReference type="Pfam" id="PF04607">
    <property type="entry name" value="RelA_SpoT"/>
    <property type="match status" value="1"/>
</dbReference>
<dbReference type="GO" id="GO:0015969">
    <property type="term" value="P:guanosine tetraphosphate metabolic process"/>
    <property type="evidence" value="ECO:0007669"/>
    <property type="project" value="InterPro"/>
</dbReference>
<dbReference type="PANTHER" id="PTHR47837">
    <property type="entry name" value="GTP PYROPHOSPHOKINASE YJBM"/>
    <property type="match status" value="1"/>
</dbReference>
<evidence type="ECO:0000259" key="2">
    <source>
        <dbReference type="SMART" id="SM00954"/>
    </source>
</evidence>
<accession>T1IUF0</accession>
<organism evidence="3 4">
    <name type="scientific">Strigamia maritima</name>
    <name type="common">European centipede</name>
    <name type="synonym">Geophilus maritimus</name>
    <dbReference type="NCBI Taxonomy" id="126957"/>
    <lineage>
        <taxon>Eukaryota</taxon>
        <taxon>Metazoa</taxon>
        <taxon>Ecdysozoa</taxon>
        <taxon>Arthropoda</taxon>
        <taxon>Myriapoda</taxon>
        <taxon>Chilopoda</taxon>
        <taxon>Pleurostigmophora</taxon>
        <taxon>Geophilomorpha</taxon>
        <taxon>Linotaeniidae</taxon>
        <taxon>Strigamia</taxon>
    </lineage>
</organism>
<dbReference type="InterPro" id="IPR007685">
    <property type="entry name" value="RelA_SpoT"/>
</dbReference>
<protein>
    <recommendedName>
        <fullName evidence="2">RelA/SpoT domain-containing protein</fullName>
    </recommendedName>
</protein>
<dbReference type="EnsemblMetazoa" id="SMAR004772-RA">
    <property type="protein sequence ID" value="SMAR004772-PA"/>
    <property type="gene ID" value="SMAR004772"/>
</dbReference>
<dbReference type="Gene3D" id="3.30.460.10">
    <property type="entry name" value="Beta Polymerase, domain 2"/>
    <property type="match status" value="1"/>
</dbReference>
<dbReference type="InterPro" id="IPR052366">
    <property type="entry name" value="GTP_Pyrophosphokinase"/>
</dbReference>
<dbReference type="EMBL" id="JH431532">
    <property type="status" value="NOT_ANNOTATED_CDS"/>
    <property type="molecule type" value="Genomic_DNA"/>
</dbReference>
<evidence type="ECO:0000313" key="3">
    <source>
        <dbReference type="EnsemblMetazoa" id="SMAR004772-PA"/>
    </source>
</evidence>
<dbReference type="SUPFAM" id="SSF81301">
    <property type="entry name" value="Nucleotidyltransferase"/>
    <property type="match status" value="1"/>
</dbReference>
<dbReference type="CDD" id="cd05399">
    <property type="entry name" value="NT_Rel-Spo_like"/>
    <property type="match status" value="1"/>
</dbReference>
<keyword evidence="4" id="KW-1185">Reference proteome</keyword>
<feature type="domain" description="RelA/SpoT" evidence="2">
    <location>
        <begin position="98"/>
        <end position="217"/>
    </location>
</feature>
<feature type="signal peptide" evidence="1">
    <location>
        <begin position="1"/>
        <end position="19"/>
    </location>
</feature>
<dbReference type="AlphaFoldDB" id="T1IUF0"/>
<reference evidence="4" key="1">
    <citation type="submission" date="2011-05" db="EMBL/GenBank/DDBJ databases">
        <authorList>
            <person name="Richards S.R."/>
            <person name="Qu J."/>
            <person name="Jiang H."/>
            <person name="Jhangiani S.N."/>
            <person name="Agravi P."/>
            <person name="Goodspeed R."/>
            <person name="Gross S."/>
            <person name="Mandapat C."/>
            <person name="Jackson L."/>
            <person name="Mathew T."/>
            <person name="Pu L."/>
            <person name="Thornton R."/>
            <person name="Saada N."/>
            <person name="Wilczek-Boney K.B."/>
            <person name="Lee S."/>
            <person name="Kovar C."/>
            <person name="Wu Y."/>
            <person name="Scherer S.E."/>
            <person name="Worley K.C."/>
            <person name="Muzny D.M."/>
            <person name="Gibbs R."/>
        </authorList>
    </citation>
    <scope>NUCLEOTIDE SEQUENCE</scope>
    <source>
        <strain evidence="4">Brora</strain>
    </source>
</reference>
<dbReference type="InterPro" id="IPR043519">
    <property type="entry name" value="NT_sf"/>
</dbReference>
<keyword evidence="1" id="KW-0732">Signal</keyword>
<dbReference type="SMART" id="SM00954">
    <property type="entry name" value="RelA_SpoT"/>
    <property type="match status" value="1"/>
</dbReference>
<dbReference type="PANTHER" id="PTHR47837:SF1">
    <property type="entry name" value="GTP PYROPHOSPHOKINASE YJBM"/>
    <property type="match status" value="1"/>
</dbReference>
<proteinExistence type="predicted"/>